<feature type="domain" description="EamA" evidence="7">
    <location>
        <begin position="34"/>
        <end position="166"/>
    </location>
</feature>
<evidence type="ECO:0000256" key="2">
    <source>
        <dbReference type="ARBA" id="ARBA00022475"/>
    </source>
</evidence>
<dbReference type="Pfam" id="PF00892">
    <property type="entry name" value="EamA"/>
    <property type="match status" value="2"/>
</dbReference>
<evidence type="ECO:0000256" key="4">
    <source>
        <dbReference type="ARBA" id="ARBA00022989"/>
    </source>
</evidence>
<protein>
    <recommendedName>
        <fullName evidence="7">EamA domain-containing protein</fullName>
    </recommendedName>
</protein>
<evidence type="ECO:0000256" key="6">
    <source>
        <dbReference type="SAM" id="Phobius"/>
    </source>
</evidence>
<feature type="transmembrane region" description="Helical" evidence="6">
    <location>
        <begin position="238"/>
        <end position="262"/>
    </location>
</feature>
<dbReference type="PANTHER" id="PTHR32322:SF18">
    <property type="entry name" value="S-ADENOSYLMETHIONINE_S-ADENOSYLHOMOCYSTEINE TRANSPORTER"/>
    <property type="match status" value="1"/>
</dbReference>
<feature type="transmembrane region" description="Helical" evidence="6">
    <location>
        <begin position="296"/>
        <end position="313"/>
    </location>
</feature>
<proteinExistence type="predicted"/>
<keyword evidence="3 6" id="KW-0812">Transmembrane</keyword>
<feature type="transmembrane region" description="Helical" evidence="6">
    <location>
        <begin position="211"/>
        <end position="232"/>
    </location>
</feature>
<sequence>MFLFIANMSGNAIDKALSSRASGQMERKSHIDAFGAIALIAFALNLAFNQVVIKVTNGGFNPVFSAGLRSLGAIVVLVIWMKLRGVSFAFPRAAWGAAVLSGILFTFEFTCLFIALDTTTVSRASVIFYSMPVWLTIAVNFLLPDERLTKTKIVGLVLAMLGIAVALGNRSGGHVSWLGDLLALMAALSWAGIALLVRVTPLEKVPPAQQLMCQVAISGPILVLIAPLFGPLMRDVQLIHLAGLIFQVFAVASFGFLAWFWLMSVYPASGVASFSFLSPVMSVILGWLLLSEHVALSVWAALTLIAAGIYLINRKPRMIA</sequence>
<evidence type="ECO:0000313" key="8">
    <source>
        <dbReference type="EMBL" id="KKN54608.1"/>
    </source>
</evidence>
<evidence type="ECO:0000259" key="7">
    <source>
        <dbReference type="Pfam" id="PF00892"/>
    </source>
</evidence>
<feature type="transmembrane region" description="Helical" evidence="6">
    <location>
        <begin position="93"/>
        <end position="115"/>
    </location>
</feature>
<organism evidence="8">
    <name type="scientific">marine sediment metagenome</name>
    <dbReference type="NCBI Taxonomy" id="412755"/>
    <lineage>
        <taxon>unclassified sequences</taxon>
        <taxon>metagenomes</taxon>
        <taxon>ecological metagenomes</taxon>
    </lineage>
</organism>
<feature type="transmembrane region" description="Helical" evidence="6">
    <location>
        <begin position="181"/>
        <end position="199"/>
    </location>
</feature>
<accession>A0A0F9UM17</accession>
<feature type="domain" description="EamA" evidence="7">
    <location>
        <begin position="178"/>
        <end position="313"/>
    </location>
</feature>
<dbReference type="InterPro" id="IPR050638">
    <property type="entry name" value="AA-Vitamin_Transporters"/>
</dbReference>
<dbReference type="Gene3D" id="1.10.3730.20">
    <property type="match status" value="2"/>
</dbReference>
<comment type="subcellular location">
    <subcellularLocation>
        <location evidence="1">Cell membrane</location>
        <topology evidence="1">Multi-pass membrane protein</topology>
    </subcellularLocation>
</comment>
<keyword evidence="2" id="KW-1003">Cell membrane</keyword>
<name>A0A0F9UM17_9ZZZZ</name>
<dbReference type="EMBL" id="LAZR01000921">
    <property type="protein sequence ID" value="KKN54608.1"/>
    <property type="molecule type" value="Genomic_DNA"/>
</dbReference>
<reference evidence="8" key="1">
    <citation type="journal article" date="2015" name="Nature">
        <title>Complex archaea that bridge the gap between prokaryotes and eukaryotes.</title>
        <authorList>
            <person name="Spang A."/>
            <person name="Saw J.H."/>
            <person name="Jorgensen S.L."/>
            <person name="Zaremba-Niedzwiedzka K."/>
            <person name="Martijn J."/>
            <person name="Lind A.E."/>
            <person name="van Eijk R."/>
            <person name="Schleper C."/>
            <person name="Guy L."/>
            <person name="Ettema T.J."/>
        </authorList>
    </citation>
    <scope>NUCLEOTIDE SEQUENCE</scope>
</reference>
<keyword evidence="4 6" id="KW-1133">Transmembrane helix</keyword>
<gene>
    <name evidence="8" type="ORF">LCGC14_0590730</name>
</gene>
<dbReference type="InterPro" id="IPR000620">
    <property type="entry name" value="EamA_dom"/>
</dbReference>
<dbReference type="SUPFAM" id="SSF103481">
    <property type="entry name" value="Multidrug resistance efflux transporter EmrE"/>
    <property type="match status" value="2"/>
</dbReference>
<keyword evidence="5 6" id="KW-0472">Membrane</keyword>
<feature type="transmembrane region" description="Helical" evidence="6">
    <location>
        <begin position="269"/>
        <end position="290"/>
    </location>
</feature>
<feature type="transmembrane region" description="Helical" evidence="6">
    <location>
        <begin position="153"/>
        <end position="169"/>
    </location>
</feature>
<feature type="transmembrane region" description="Helical" evidence="6">
    <location>
        <begin position="59"/>
        <end position="81"/>
    </location>
</feature>
<dbReference type="GO" id="GO:0005886">
    <property type="term" value="C:plasma membrane"/>
    <property type="evidence" value="ECO:0007669"/>
    <property type="project" value="UniProtKB-SubCell"/>
</dbReference>
<dbReference type="InterPro" id="IPR037185">
    <property type="entry name" value="EmrE-like"/>
</dbReference>
<evidence type="ECO:0000256" key="1">
    <source>
        <dbReference type="ARBA" id="ARBA00004651"/>
    </source>
</evidence>
<feature type="transmembrane region" description="Helical" evidence="6">
    <location>
        <begin position="33"/>
        <end position="53"/>
    </location>
</feature>
<dbReference type="PANTHER" id="PTHR32322">
    <property type="entry name" value="INNER MEMBRANE TRANSPORTER"/>
    <property type="match status" value="1"/>
</dbReference>
<evidence type="ECO:0000256" key="3">
    <source>
        <dbReference type="ARBA" id="ARBA00022692"/>
    </source>
</evidence>
<comment type="caution">
    <text evidence="8">The sequence shown here is derived from an EMBL/GenBank/DDBJ whole genome shotgun (WGS) entry which is preliminary data.</text>
</comment>
<dbReference type="AlphaFoldDB" id="A0A0F9UM17"/>
<evidence type="ECO:0000256" key="5">
    <source>
        <dbReference type="ARBA" id="ARBA00023136"/>
    </source>
</evidence>
<feature type="transmembrane region" description="Helical" evidence="6">
    <location>
        <begin position="121"/>
        <end position="141"/>
    </location>
</feature>